<evidence type="ECO:0000313" key="11">
    <source>
        <dbReference type="EMBL" id="MBD7961853.1"/>
    </source>
</evidence>
<dbReference type="PRINTS" id="PR00344">
    <property type="entry name" value="BCTRLSENSOR"/>
</dbReference>
<keyword evidence="6" id="KW-0418">Kinase</keyword>
<dbReference type="SMART" id="SM00388">
    <property type="entry name" value="HisKA"/>
    <property type="match status" value="1"/>
</dbReference>
<dbReference type="SUPFAM" id="SSF47384">
    <property type="entry name" value="Homodimeric domain of signal transducing histidine kinase"/>
    <property type="match status" value="1"/>
</dbReference>
<dbReference type="InterPro" id="IPR003661">
    <property type="entry name" value="HisK_dim/P_dom"/>
</dbReference>
<dbReference type="PROSITE" id="PS50109">
    <property type="entry name" value="HIS_KIN"/>
    <property type="match status" value="1"/>
</dbReference>
<keyword evidence="9" id="KW-0812">Transmembrane</keyword>
<dbReference type="Pfam" id="PF02518">
    <property type="entry name" value="HATPase_c"/>
    <property type="match status" value="1"/>
</dbReference>
<dbReference type="SMART" id="SM00387">
    <property type="entry name" value="HATPase_c"/>
    <property type="match status" value="1"/>
</dbReference>
<evidence type="ECO:0000256" key="6">
    <source>
        <dbReference type="ARBA" id="ARBA00022777"/>
    </source>
</evidence>
<keyword evidence="7" id="KW-0067">ATP-binding</keyword>
<name>A0ABR8SEF9_9BURK</name>
<dbReference type="EC" id="2.7.13.3" evidence="2"/>
<dbReference type="InterPro" id="IPR004358">
    <property type="entry name" value="Sig_transdc_His_kin-like_C"/>
</dbReference>
<evidence type="ECO:0000256" key="7">
    <source>
        <dbReference type="ARBA" id="ARBA00022840"/>
    </source>
</evidence>
<sequence length="500" mass="54897">MKPWQGWLLAWIVTAAAGAGWLAQQRLQALHEAFTTNARVAHRLLSQQMVQHDAILATLALLQPPLTADASANAVTSELARLYPQILGVAQHRPDQPWPAHWPATLSTLEQQSRASGHAHMDTSQLAQGTLFLVQAGAPSSYALQLHLPATVPAEEWPYPASRSPVRIWLTQGEQTLILQAGEAEATTDGWAWTQTKTLASPSQALDLHERYKLHARLLPWWPMLAWAALCALVLAGLRAAWQQRTARLRAEQLLQHGHVARLNTLGELAAGMAHELNQPLTAILSNSQAARRLLDDTEPDLDAARQAMAQAAEQAKRASGVVGRLRRLVERPNTTAHTQQLSLQHAVNDALYLLEAELRKHQIQVQHVVPAPLLPLQIDPVALQQILHNLLVNALQAMDKIPPAERRLEIEQAQQGPWVYLRVQDNGPGIAPEIRDRLFTPFTTTRSQGLGLGLTLSESLAESMGGHLRLVERAALRGACFELTLPARITAAPTTHAQP</sequence>
<dbReference type="PANTHER" id="PTHR43065:SF46">
    <property type="entry name" value="C4-DICARBOXYLATE TRANSPORT SENSOR PROTEIN DCTB"/>
    <property type="match status" value="1"/>
</dbReference>
<evidence type="ECO:0000256" key="5">
    <source>
        <dbReference type="ARBA" id="ARBA00022741"/>
    </source>
</evidence>
<keyword evidence="4" id="KW-0808">Transferase</keyword>
<dbReference type="Pfam" id="PF00512">
    <property type="entry name" value="HisKA"/>
    <property type="match status" value="1"/>
</dbReference>
<protein>
    <recommendedName>
        <fullName evidence="2">histidine kinase</fullName>
        <ecNumber evidence="2">2.7.13.3</ecNumber>
    </recommendedName>
</protein>
<keyword evidence="5" id="KW-0547">Nucleotide-binding</keyword>
<feature type="transmembrane region" description="Helical" evidence="9">
    <location>
        <begin position="221"/>
        <end position="242"/>
    </location>
</feature>
<evidence type="ECO:0000256" key="4">
    <source>
        <dbReference type="ARBA" id="ARBA00022679"/>
    </source>
</evidence>
<evidence type="ECO:0000256" key="3">
    <source>
        <dbReference type="ARBA" id="ARBA00022553"/>
    </source>
</evidence>
<comment type="caution">
    <text evidence="11">The sequence shown here is derived from an EMBL/GenBank/DDBJ whole genome shotgun (WGS) entry which is preliminary data.</text>
</comment>
<evidence type="ECO:0000256" key="2">
    <source>
        <dbReference type="ARBA" id="ARBA00012438"/>
    </source>
</evidence>
<dbReference type="InterPro" id="IPR003594">
    <property type="entry name" value="HATPase_dom"/>
</dbReference>
<feature type="domain" description="Histidine kinase" evidence="10">
    <location>
        <begin position="272"/>
        <end position="490"/>
    </location>
</feature>
<dbReference type="Gene3D" id="3.30.565.10">
    <property type="entry name" value="Histidine kinase-like ATPase, C-terminal domain"/>
    <property type="match status" value="1"/>
</dbReference>
<keyword evidence="9" id="KW-1133">Transmembrane helix</keyword>
<evidence type="ECO:0000256" key="9">
    <source>
        <dbReference type="SAM" id="Phobius"/>
    </source>
</evidence>
<evidence type="ECO:0000256" key="1">
    <source>
        <dbReference type="ARBA" id="ARBA00000085"/>
    </source>
</evidence>
<evidence type="ECO:0000259" key="10">
    <source>
        <dbReference type="PROSITE" id="PS50109"/>
    </source>
</evidence>
<dbReference type="PANTHER" id="PTHR43065">
    <property type="entry name" value="SENSOR HISTIDINE KINASE"/>
    <property type="match status" value="1"/>
</dbReference>
<dbReference type="Gene3D" id="1.10.287.130">
    <property type="match status" value="1"/>
</dbReference>
<keyword evidence="3" id="KW-0597">Phosphoprotein</keyword>
<dbReference type="InterPro" id="IPR005467">
    <property type="entry name" value="His_kinase_dom"/>
</dbReference>
<keyword evidence="12" id="KW-1185">Reference proteome</keyword>
<dbReference type="InterPro" id="IPR036097">
    <property type="entry name" value="HisK_dim/P_sf"/>
</dbReference>
<comment type="catalytic activity">
    <reaction evidence="1">
        <text>ATP + protein L-histidine = ADP + protein N-phospho-L-histidine.</text>
        <dbReference type="EC" id="2.7.13.3"/>
    </reaction>
</comment>
<dbReference type="CDD" id="cd00082">
    <property type="entry name" value="HisKA"/>
    <property type="match status" value="1"/>
</dbReference>
<dbReference type="SUPFAM" id="SSF55874">
    <property type="entry name" value="ATPase domain of HSP90 chaperone/DNA topoisomerase II/histidine kinase"/>
    <property type="match status" value="1"/>
</dbReference>
<organism evidence="11 12">
    <name type="scientific">Comamonas avium</name>
    <dbReference type="NCBI Taxonomy" id="2762231"/>
    <lineage>
        <taxon>Bacteria</taxon>
        <taxon>Pseudomonadati</taxon>
        <taxon>Pseudomonadota</taxon>
        <taxon>Betaproteobacteria</taxon>
        <taxon>Burkholderiales</taxon>
        <taxon>Comamonadaceae</taxon>
        <taxon>Comamonas</taxon>
    </lineage>
</organism>
<dbReference type="Proteomes" id="UP000634919">
    <property type="component" value="Unassembled WGS sequence"/>
</dbReference>
<gene>
    <name evidence="11" type="ORF">H9646_15375</name>
</gene>
<keyword evidence="9" id="KW-0472">Membrane</keyword>
<evidence type="ECO:0000256" key="8">
    <source>
        <dbReference type="ARBA" id="ARBA00023012"/>
    </source>
</evidence>
<dbReference type="EMBL" id="JACSQK010000007">
    <property type="protein sequence ID" value="MBD7961853.1"/>
    <property type="molecule type" value="Genomic_DNA"/>
</dbReference>
<reference evidence="11 12" key="1">
    <citation type="submission" date="2020-08" db="EMBL/GenBank/DDBJ databases">
        <title>A Genomic Blueprint of the Chicken Gut Microbiome.</title>
        <authorList>
            <person name="Gilroy R."/>
            <person name="Ravi A."/>
            <person name="Getino M."/>
            <person name="Pursley I."/>
            <person name="Horton D.L."/>
            <person name="Alikhan N.-F."/>
            <person name="Baker D."/>
            <person name="Gharbi K."/>
            <person name="Hall N."/>
            <person name="Watson M."/>
            <person name="Adriaenssens E.M."/>
            <person name="Foster-Nyarko E."/>
            <person name="Jarju S."/>
            <person name="Secka A."/>
            <person name="Antonio M."/>
            <person name="Oren A."/>
            <person name="Chaudhuri R."/>
            <person name="La Ragione R.M."/>
            <person name="Hildebrand F."/>
            <person name="Pallen M.J."/>
        </authorList>
    </citation>
    <scope>NUCLEOTIDE SEQUENCE [LARGE SCALE GENOMIC DNA]</scope>
    <source>
        <strain evidence="11 12">Sa2CVA6</strain>
    </source>
</reference>
<keyword evidence="8" id="KW-0902">Two-component regulatory system</keyword>
<accession>A0ABR8SEF9</accession>
<evidence type="ECO:0000313" key="12">
    <source>
        <dbReference type="Proteomes" id="UP000634919"/>
    </source>
</evidence>
<dbReference type="InterPro" id="IPR036890">
    <property type="entry name" value="HATPase_C_sf"/>
</dbReference>
<proteinExistence type="predicted"/>